<name>A0A3P7MSB8_DIBLA</name>
<dbReference type="AlphaFoldDB" id="A0A3P7MSB8"/>
<organism evidence="1 2">
    <name type="scientific">Dibothriocephalus latus</name>
    <name type="common">Fish tapeworm</name>
    <name type="synonym">Diphyllobothrium latum</name>
    <dbReference type="NCBI Taxonomy" id="60516"/>
    <lineage>
        <taxon>Eukaryota</taxon>
        <taxon>Metazoa</taxon>
        <taxon>Spiralia</taxon>
        <taxon>Lophotrochozoa</taxon>
        <taxon>Platyhelminthes</taxon>
        <taxon>Cestoda</taxon>
        <taxon>Eucestoda</taxon>
        <taxon>Diphyllobothriidea</taxon>
        <taxon>Diphyllobothriidae</taxon>
        <taxon>Dibothriocephalus</taxon>
    </lineage>
</organism>
<dbReference type="OrthoDB" id="3638488at2759"/>
<dbReference type="Proteomes" id="UP000281553">
    <property type="component" value="Unassembled WGS sequence"/>
</dbReference>
<reference evidence="1 2" key="1">
    <citation type="submission" date="2018-11" db="EMBL/GenBank/DDBJ databases">
        <authorList>
            <consortium name="Pathogen Informatics"/>
        </authorList>
    </citation>
    <scope>NUCLEOTIDE SEQUENCE [LARGE SCALE GENOMIC DNA]</scope>
</reference>
<evidence type="ECO:0000313" key="2">
    <source>
        <dbReference type="Proteomes" id="UP000281553"/>
    </source>
</evidence>
<accession>A0A3P7MSB8</accession>
<evidence type="ECO:0008006" key="3">
    <source>
        <dbReference type="Google" id="ProtNLM"/>
    </source>
</evidence>
<protein>
    <recommendedName>
        <fullName evidence="3">Protein kinase domain-containing protein</fullName>
    </recommendedName>
</protein>
<dbReference type="EMBL" id="UYRU01075439">
    <property type="protein sequence ID" value="VDN25887.1"/>
    <property type="molecule type" value="Genomic_DNA"/>
</dbReference>
<gene>
    <name evidence="1" type="ORF">DILT_LOCUS14706</name>
</gene>
<keyword evidence="2" id="KW-1185">Reference proteome</keyword>
<evidence type="ECO:0000313" key="1">
    <source>
        <dbReference type="EMBL" id="VDN25887.1"/>
    </source>
</evidence>
<sequence>MDGSSVSKPRLGTFSIVLWISVIDAALVGRQGHLKLSDFGLCTGLKKAHRTDFYKNLSQAVPSDFGKRSFCVNFSALGRLLNQHSNGQLGIFATFTHTERERANVNPLI</sequence>
<proteinExistence type="predicted"/>